<dbReference type="GO" id="GO:0019843">
    <property type="term" value="F:rRNA binding"/>
    <property type="evidence" value="ECO:0007669"/>
    <property type="project" value="UniProtKB-UniRule"/>
</dbReference>
<keyword evidence="10" id="KW-1185">Reference proteome</keyword>
<dbReference type="InterPro" id="IPR002171">
    <property type="entry name" value="Ribosomal_uL2"/>
</dbReference>
<gene>
    <name evidence="5 9" type="primary">rplB</name>
    <name evidence="9" type="ORF">IPV69_18355</name>
</gene>
<keyword evidence="5" id="KW-0699">rRNA-binding</keyword>
<comment type="function">
    <text evidence="5">One of the primary rRNA binding proteins. Required for association of the 30S and 50S subunits to form the 70S ribosome, for tRNA binding and peptide bond formation. It has been suggested to have peptidyltransferase activity; this is somewhat controversial. Makes several contacts with the 16S rRNA in the 70S ribosome.</text>
</comment>
<organism evidence="9 10">
    <name type="scientific">Humisphaera borealis</name>
    <dbReference type="NCBI Taxonomy" id="2807512"/>
    <lineage>
        <taxon>Bacteria</taxon>
        <taxon>Pseudomonadati</taxon>
        <taxon>Planctomycetota</taxon>
        <taxon>Phycisphaerae</taxon>
        <taxon>Tepidisphaerales</taxon>
        <taxon>Tepidisphaeraceae</taxon>
        <taxon>Humisphaera</taxon>
    </lineage>
</organism>
<dbReference type="SUPFAM" id="SSF50249">
    <property type="entry name" value="Nucleic acid-binding proteins"/>
    <property type="match status" value="1"/>
</dbReference>
<dbReference type="GO" id="GO:0003735">
    <property type="term" value="F:structural constituent of ribosome"/>
    <property type="evidence" value="ECO:0007669"/>
    <property type="project" value="InterPro"/>
</dbReference>
<feature type="domain" description="Large ribosomal subunit protein uL2 RNA-binding" evidence="8">
    <location>
        <begin position="43"/>
        <end position="119"/>
    </location>
</feature>
<dbReference type="SMART" id="SM01383">
    <property type="entry name" value="Ribosomal_L2"/>
    <property type="match status" value="1"/>
</dbReference>
<evidence type="ECO:0000256" key="1">
    <source>
        <dbReference type="ARBA" id="ARBA00005636"/>
    </source>
</evidence>
<accession>A0A7M2WRN1</accession>
<comment type="similarity">
    <text evidence="1 5">Belongs to the universal ribosomal protein uL2 family.</text>
</comment>
<dbReference type="NCBIfam" id="TIGR01171">
    <property type="entry name" value="rplB_bact"/>
    <property type="match status" value="1"/>
</dbReference>
<dbReference type="HAMAP" id="MF_01320_B">
    <property type="entry name" value="Ribosomal_uL2_B"/>
    <property type="match status" value="1"/>
</dbReference>
<keyword evidence="5" id="KW-0694">RNA-binding</keyword>
<dbReference type="Gene3D" id="2.40.50.140">
    <property type="entry name" value="Nucleic acid-binding proteins"/>
    <property type="match status" value="1"/>
</dbReference>
<dbReference type="Proteomes" id="UP000593765">
    <property type="component" value="Chromosome"/>
</dbReference>
<evidence type="ECO:0000313" key="10">
    <source>
        <dbReference type="Proteomes" id="UP000593765"/>
    </source>
</evidence>
<dbReference type="InterPro" id="IPR005880">
    <property type="entry name" value="Ribosomal_uL2_bac/org-type"/>
</dbReference>
<keyword evidence="3 5" id="KW-0687">Ribonucleoprotein</keyword>
<feature type="domain" description="Large ribosomal subunit protein uL2 C-terminal" evidence="7">
    <location>
        <begin position="125"/>
        <end position="253"/>
    </location>
</feature>
<dbReference type="SUPFAM" id="SSF50104">
    <property type="entry name" value="Translation proteins SH3-like domain"/>
    <property type="match status" value="1"/>
</dbReference>
<evidence type="ECO:0000256" key="6">
    <source>
        <dbReference type="SAM" id="MobiDB-lite"/>
    </source>
</evidence>
<dbReference type="InterPro" id="IPR022669">
    <property type="entry name" value="Ribosomal_uL2_C"/>
</dbReference>
<dbReference type="PANTHER" id="PTHR13691">
    <property type="entry name" value="RIBOSOMAL PROTEIN L2"/>
    <property type="match status" value="1"/>
</dbReference>
<dbReference type="Pfam" id="PF00181">
    <property type="entry name" value="Ribosomal_L2_N"/>
    <property type="match status" value="1"/>
</dbReference>
<evidence type="ECO:0000256" key="3">
    <source>
        <dbReference type="ARBA" id="ARBA00023274"/>
    </source>
</evidence>
<protein>
    <recommendedName>
        <fullName evidence="4 5">Large ribosomal subunit protein uL2</fullName>
    </recommendedName>
</protein>
<dbReference type="Gene3D" id="4.10.950.10">
    <property type="entry name" value="Ribosomal protein L2, domain 3"/>
    <property type="match status" value="1"/>
</dbReference>
<dbReference type="KEGG" id="hbs:IPV69_18355"/>
<dbReference type="EMBL" id="CP063458">
    <property type="protein sequence ID" value="QOV88205.1"/>
    <property type="molecule type" value="Genomic_DNA"/>
</dbReference>
<dbReference type="FunFam" id="2.30.30.30:FF:000001">
    <property type="entry name" value="50S ribosomal protein L2"/>
    <property type="match status" value="1"/>
</dbReference>
<dbReference type="InterPro" id="IPR008991">
    <property type="entry name" value="Translation_prot_SH3-like_sf"/>
</dbReference>
<dbReference type="InterPro" id="IPR022666">
    <property type="entry name" value="Ribosomal_uL2_RNA-bd_dom"/>
</dbReference>
<proteinExistence type="inferred from homology"/>
<comment type="subunit">
    <text evidence="5">Part of the 50S ribosomal subunit. Forms a bridge to the 30S subunit in the 70S ribosome.</text>
</comment>
<dbReference type="Pfam" id="PF03947">
    <property type="entry name" value="Ribosomal_L2_C"/>
    <property type="match status" value="1"/>
</dbReference>
<dbReference type="GO" id="GO:0016740">
    <property type="term" value="F:transferase activity"/>
    <property type="evidence" value="ECO:0007669"/>
    <property type="project" value="InterPro"/>
</dbReference>
<dbReference type="GO" id="GO:0015934">
    <property type="term" value="C:large ribosomal subunit"/>
    <property type="evidence" value="ECO:0007669"/>
    <property type="project" value="InterPro"/>
</dbReference>
<reference evidence="9 10" key="1">
    <citation type="submission" date="2020-10" db="EMBL/GenBank/DDBJ databases">
        <title>Wide distribution of Phycisphaera-like planctomycetes from WD2101 soil group in peatlands and genome analysis of the first cultivated representative.</title>
        <authorList>
            <person name="Dedysh S.N."/>
            <person name="Beletsky A.V."/>
            <person name="Ivanova A."/>
            <person name="Kulichevskaya I.S."/>
            <person name="Suzina N.E."/>
            <person name="Philippov D.A."/>
            <person name="Rakitin A.L."/>
            <person name="Mardanov A.V."/>
            <person name="Ravin N.V."/>
        </authorList>
    </citation>
    <scope>NUCLEOTIDE SEQUENCE [LARGE SCALE GENOMIC DNA]</scope>
    <source>
        <strain evidence="9 10">M1803</strain>
    </source>
</reference>
<dbReference type="AlphaFoldDB" id="A0A7M2WRN1"/>
<evidence type="ECO:0000256" key="2">
    <source>
        <dbReference type="ARBA" id="ARBA00022980"/>
    </source>
</evidence>
<dbReference type="RefSeq" id="WP_206291178.1">
    <property type="nucleotide sequence ID" value="NZ_CP063458.1"/>
</dbReference>
<sequence length="288" mass="31277">MAIKFYNPTTPGRRQGSVLDYKSVITKNKPERSLTVGQTRANGRNHHGVITAHGKGGGNKRLYRLIDFRRDKDGVDAVVEAIEYDPNRSCHIALLKYTDGEKRYILAPNGLVVGAKVQSGETAAPEVGNAMPLSAIPTGLEIHNIEMNPGQGGKLVRAAGMVARLSAKEGEWSVVILPSGEMRRVKSKCRATIGQVGNLDWINVSIGKAGRNRHRGIRPKTRAKAKNPIDHPLGGGEGRSNGGRHPVSKTGVPAKGGITRSPKKASEKLILRRRKFGRFQQRPQTVNV</sequence>
<dbReference type="Gene3D" id="2.30.30.30">
    <property type="match status" value="1"/>
</dbReference>
<evidence type="ECO:0000313" key="9">
    <source>
        <dbReference type="EMBL" id="QOV88205.1"/>
    </source>
</evidence>
<dbReference type="PANTHER" id="PTHR13691:SF5">
    <property type="entry name" value="LARGE RIBOSOMAL SUBUNIT PROTEIN UL2M"/>
    <property type="match status" value="1"/>
</dbReference>
<evidence type="ECO:0000259" key="8">
    <source>
        <dbReference type="SMART" id="SM01383"/>
    </source>
</evidence>
<evidence type="ECO:0000259" key="7">
    <source>
        <dbReference type="SMART" id="SM01382"/>
    </source>
</evidence>
<dbReference type="FunFam" id="4.10.950.10:FF:000001">
    <property type="entry name" value="50S ribosomal protein L2"/>
    <property type="match status" value="1"/>
</dbReference>
<dbReference type="PIRSF" id="PIRSF002158">
    <property type="entry name" value="Ribosomal_L2"/>
    <property type="match status" value="1"/>
</dbReference>
<dbReference type="GO" id="GO:0002181">
    <property type="term" value="P:cytoplasmic translation"/>
    <property type="evidence" value="ECO:0007669"/>
    <property type="project" value="TreeGrafter"/>
</dbReference>
<dbReference type="FunFam" id="2.40.50.140:FF:000003">
    <property type="entry name" value="50S ribosomal protein L2"/>
    <property type="match status" value="1"/>
</dbReference>
<evidence type="ECO:0000256" key="4">
    <source>
        <dbReference type="ARBA" id="ARBA00035242"/>
    </source>
</evidence>
<dbReference type="InterPro" id="IPR012340">
    <property type="entry name" value="NA-bd_OB-fold"/>
</dbReference>
<keyword evidence="2 5" id="KW-0689">Ribosomal protein</keyword>
<dbReference type="SMART" id="SM01382">
    <property type="entry name" value="Ribosomal_L2_C"/>
    <property type="match status" value="1"/>
</dbReference>
<dbReference type="InterPro" id="IPR014726">
    <property type="entry name" value="Ribosomal_uL2_dom3"/>
</dbReference>
<name>A0A7M2WRN1_9BACT</name>
<evidence type="ECO:0000256" key="5">
    <source>
        <dbReference type="HAMAP-Rule" id="MF_01320"/>
    </source>
</evidence>
<feature type="region of interest" description="Disordered" evidence="6">
    <location>
        <begin position="221"/>
        <end position="267"/>
    </location>
</feature>
<dbReference type="InterPro" id="IPR014722">
    <property type="entry name" value="Rib_uL2_dom2"/>
</dbReference>